<protein>
    <submittedName>
        <fullName evidence="1">Uncharacterized protein</fullName>
    </submittedName>
</protein>
<accession>A0A480AF39</accession>
<sequence>MNYQVNIQPRPVEKVIRELLKYQKLLLILTKK</sequence>
<organism evidence="1 2">
    <name type="scientific">Dolichospermum planctonicum</name>
    <dbReference type="NCBI Taxonomy" id="136072"/>
    <lineage>
        <taxon>Bacteria</taxon>
        <taxon>Bacillati</taxon>
        <taxon>Cyanobacteriota</taxon>
        <taxon>Cyanophyceae</taxon>
        <taxon>Nostocales</taxon>
        <taxon>Aphanizomenonaceae</taxon>
        <taxon>Dolichospermum</taxon>
    </lineage>
</organism>
<dbReference type="AlphaFoldDB" id="A0A480AF39"/>
<name>A0A480AF39_9CYAN</name>
<gene>
    <name evidence="1" type="ORF">NIES80_03930</name>
</gene>
<dbReference type="EMBL" id="BJCF01000002">
    <property type="protein sequence ID" value="GCL40704.1"/>
    <property type="molecule type" value="Genomic_DNA"/>
</dbReference>
<reference evidence="2" key="1">
    <citation type="submission" date="2019-02" db="EMBL/GenBank/DDBJ databases">
        <title>Draft genome sequence of Dolichospermum planctonicum NIES-80.</title>
        <authorList>
            <person name="Yamaguchi H."/>
            <person name="Suzuki S."/>
            <person name="Kawachi M."/>
        </authorList>
    </citation>
    <scope>NUCLEOTIDE SEQUENCE [LARGE SCALE GENOMIC DNA]</scope>
    <source>
        <strain evidence="2">NIES-80</strain>
    </source>
</reference>
<evidence type="ECO:0000313" key="2">
    <source>
        <dbReference type="Proteomes" id="UP000299367"/>
    </source>
</evidence>
<proteinExistence type="predicted"/>
<comment type="caution">
    <text evidence="1">The sequence shown here is derived from an EMBL/GenBank/DDBJ whole genome shotgun (WGS) entry which is preliminary data.</text>
</comment>
<dbReference type="Proteomes" id="UP000299367">
    <property type="component" value="Unassembled WGS sequence"/>
</dbReference>
<evidence type="ECO:0000313" key="1">
    <source>
        <dbReference type="EMBL" id="GCL40704.1"/>
    </source>
</evidence>